<sequence length="174" mass="18909">MPPPTACYLATGAGQEEAIDVAAIPDARGNLSELRSKLKMWLFIFTGLLHCLSAYEVDFKKLEGLAKAKVESTLKGHLGRKGLRLGVDGYGQRSPLARQQLASLAWDSIRGKPAKRPPCHAGRLWQHKLMAVCNLWCGCNLNRSEIVVTCSASPPKAVRAGAARLPVEAESYEL</sequence>
<proteinExistence type="predicted"/>
<organism evidence="1 2">
    <name type="scientific">Albula glossodonta</name>
    <name type="common">roundjaw bonefish</name>
    <dbReference type="NCBI Taxonomy" id="121402"/>
    <lineage>
        <taxon>Eukaryota</taxon>
        <taxon>Metazoa</taxon>
        <taxon>Chordata</taxon>
        <taxon>Craniata</taxon>
        <taxon>Vertebrata</taxon>
        <taxon>Euteleostomi</taxon>
        <taxon>Actinopterygii</taxon>
        <taxon>Neopterygii</taxon>
        <taxon>Teleostei</taxon>
        <taxon>Albuliformes</taxon>
        <taxon>Albulidae</taxon>
        <taxon>Albula</taxon>
    </lineage>
</organism>
<name>A0A8T2PTX1_9TELE</name>
<keyword evidence="2" id="KW-1185">Reference proteome</keyword>
<protein>
    <submittedName>
        <fullName evidence="1">Uncharacterized protein</fullName>
    </submittedName>
</protein>
<comment type="caution">
    <text evidence="1">The sequence shown here is derived from an EMBL/GenBank/DDBJ whole genome shotgun (WGS) entry which is preliminary data.</text>
</comment>
<evidence type="ECO:0000313" key="2">
    <source>
        <dbReference type="Proteomes" id="UP000824540"/>
    </source>
</evidence>
<accession>A0A8T2PTX1</accession>
<evidence type="ECO:0000313" key="1">
    <source>
        <dbReference type="EMBL" id="KAG9354912.1"/>
    </source>
</evidence>
<reference evidence="1" key="1">
    <citation type="thesis" date="2021" institute="BYU ScholarsArchive" country="Provo, UT, USA">
        <title>Applications of and Algorithms for Genome Assembly and Genomic Analyses with an Emphasis on Marine Teleosts.</title>
        <authorList>
            <person name="Pickett B.D."/>
        </authorList>
    </citation>
    <scope>NUCLEOTIDE SEQUENCE</scope>
    <source>
        <strain evidence="1">HI-2016</strain>
    </source>
</reference>
<dbReference type="AlphaFoldDB" id="A0A8T2PTX1"/>
<gene>
    <name evidence="1" type="ORF">JZ751_001625</name>
</gene>
<dbReference type="EMBL" id="JAFBMS010000002">
    <property type="protein sequence ID" value="KAG9354912.1"/>
    <property type="molecule type" value="Genomic_DNA"/>
</dbReference>
<dbReference type="Proteomes" id="UP000824540">
    <property type="component" value="Unassembled WGS sequence"/>
</dbReference>